<dbReference type="EMBL" id="JBIGHV010000004">
    <property type="protein sequence ID" value="MFG6430413.1"/>
    <property type="molecule type" value="Genomic_DNA"/>
</dbReference>
<dbReference type="PANTHER" id="PTHR45138:SF9">
    <property type="entry name" value="DIGUANYLATE CYCLASE DGCM-RELATED"/>
    <property type="match status" value="1"/>
</dbReference>
<dbReference type="InterPro" id="IPR001789">
    <property type="entry name" value="Sig_transdc_resp-reg_receiver"/>
</dbReference>
<dbReference type="NCBIfam" id="TIGR00254">
    <property type="entry name" value="GGDEF"/>
    <property type="match status" value="1"/>
</dbReference>
<evidence type="ECO:0000313" key="7">
    <source>
        <dbReference type="Proteomes" id="UP001606210"/>
    </source>
</evidence>
<dbReference type="InterPro" id="IPR050469">
    <property type="entry name" value="Diguanylate_Cyclase"/>
</dbReference>
<feature type="modified residue" description="4-aspartylphosphate" evidence="3">
    <location>
        <position position="51"/>
    </location>
</feature>
<evidence type="ECO:0000256" key="1">
    <source>
        <dbReference type="ARBA" id="ARBA00012528"/>
    </source>
</evidence>
<proteinExistence type="predicted"/>
<accession>A0ABW7F1B0</accession>
<comment type="catalytic activity">
    <reaction evidence="2">
        <text>2 GTP = 3',3'-c-di-GMP + 2 diphosphate</text>
        <dbReference type="Rhea" id="RHEA:24898"/>
        <dbReference type="ChEBI" id="CHEBI:33019"/>
        <dbReference type="ChEBI" id="CHEBI:37565"/>
        <dbReference type="ChEBI" id="CHEBI:58805"/>
        <dbReference type="EC" id="2.7.7.65"/>
    </reaction>
</comment>
<dbReference type="PANTHER" id="PTHR45138">
    <property type="entry name" value="REGULATORY COMPONENTS OF SENSORY TRANSDUCTION SYSTEM"/>
    <property type="match status" value="1"/>
</dbReference>
<dbReference type="GO" id="GO:0052621">
    <property type="term" value="F:diguanylate cyclase activity"/>
    <property type="evidence" value="ECO:0007669"/>
    <property type="project" value="UniProtKB-EC"/>
</dbReference>
<dbReference type="InterPro" id="IPR011006">
    <property type="entry name" value="CheY-like_superfamily"/>
</dbReference>
<keyword evidence="6" id="KW-0548">Nucleotidyltransferase</keyword>
<evidence type="ECO:0000259" key="5">
    <source>
        <dbReference type="PROSITE" id="PS50887"/>
    </source>
</evidence>
<keyword evidence="3" id="KW-0597">Phosphoprotein</keyword>
<feature type="domain" description="GGDEF" evidence="5">
    <location>
        <begin position="161"/>
        <end position="301"/>
    </location>
</feature>
<dbReference type="InterPro" id="IPR000160">
    <property type="entry name" value="GGDEF_dom"/>
</dbReference>
<sequence length="315" mass="33823">MQSILIVDDNVPLIQVLAPMLAGQARVRFATSGAAALQQMRRDPPDLVLLDAEMPDMDGYQVCRAMQEDPELHPIPVIFVTGHDDLDAELRGLACGAVDFISKPVREPLLAARVSTQLRVKRLTDELRRLAALDALTSLHNRGSFDQRLSQEWQRSVRTGEPLALVLLDVDHFKRFNDHYGHPAGDACLRAVAQAIDAQARRPGDMAARVGGEEFAVLLPNTTAAGAREVAQSIRHAISGLQIPHAASLHAAHVTASLGLAVCVPKDAAPGTDEQALIGAADRALYEAKQAGRDRVCAAPLLQGRLADAVTCCEA</sequence>
<dbReference type="Gene3D" id="3.30.70.270">
    <property type="match status" value="1"/>
</dbReference>
<dbReference type="Proteomes" id="UP001606210">
    <property type="component" value="Unassembled WGS sequence"/>
</dbReference>
<keyword evidence="7" id="KW-1185">Reference proteome</keyword>
<dbReference type="SMART" id="SM00267">
    <property type="entry name" value="GGDEF"/>
    <property type="match status" value="1"/>
</dbReference>
<evidence type="ECO:0000256" key="3">
    <source>
        <dbReference type="PROSITE-ProRule" id="PRU00169"/>
    </source>
</evidence>
<comment type="caution">
    <text evidence="6">The sequence shown here is derived from an EMBL/GenBank/DDBJ whole genome shotgun (WGS) entry which is preliminary data.</text>
</comment>
<name>A0ABW7F1B0_9BURK</name>
<dbReference type="Pfam" id="PF00990">
    <property type="entry name" value="GGDEF"/>
    <property type="match status" value="1"/>
</dbReference>
<feature type="domain" description="Response regulatory" evidence="4">
    <location>
        <begin position="3"/>
        <end position="118"/>
    </location>
</feature>
<dbReference type="SMART" id="SM00448">
    <property type="entry name" value="REC"/>
    <property type="match status" value="1"/>
</dbReference>
<dbReference type="Pfam" id="PF00072">
    <property type="entry name" value="Response_reg"/>
    <property type="match status" value="1"/>
</dbReference>
<dbReference type="PROSITE" id="PS50110">
    <property type="entry name" value="RESPONSE_REGULATORY"/>
    <property type="match status" value="1"/>
</dbReference>
<keyword evidence="6" id="KW-0808">Transferase</keyword>
<protein>
    <recommendedName>
        <fullName evidence="1">diguanylate cyclase</fullName>
        <ecNumber evidence="1">2.7.7.65</ecNumber>
    </recommendedName>
</protein>
<dbReference type="SUPFAM" id="SSF55073">
    <property type="entry name" value="Nucleotide cyclase"/>
    <property type="match status" value="1"/>
</dbReference>
<dbReference type="RefSeq" id="WP_394478668.1">
    <property type="nucleotide sequence ID" value="NZ_JBIGHV010000004.1"/>
</dbReference>
<dbReference type="InterPro" id="IPR043128">
    <property type="entry name" value="Rev_trsase/Diguanyl_cyclase"/>
</dbReference>
<dbReference type="EC" id="2.7.7.65" evidence="1"/>
<dbReference type="Gene3D" id="3.40.50.2300">
    <property type="match status" value="1"/>
</dbReference>
<dbReference type="CDD" id="cd01949">
    <property type="entry name" value="GGDEF"/>
    <property type="match status" value="1"/>
</dbReference>
<evidence type="ECO:0000259" key="4">
    <source>
        <dbReference type="PROSITE" id="PS50110"/>
    </source>
</evidence>
<evidence type="ECO:0000256" key="2">
    <source>
        <dbReference type="ARBA" id="ARBA00034247"/>
    </source>
</evidence>
<evidence type="ECO:0000313" key="6">
    <source>
        <dbReference type="EMBL" id="MFG6430413.1"/>
    </source>
</evidence>
<dbReference type="PROSITE" id="PS50887">
    <property type="entry name" value="GGDEF"/>
    <property type="match status" value="1"/>
</dbReference>
<reference evidence="6 7" key="1">
    <citation type="submission" date="2024-08" db="EMBL/GenBank/DDBJ databases">
        <authorList>
            <person name="Lu H."/>
        </authorList>
    </citation>
    <scope>NUCLEOTIDE SEQUENCE [LARGE SCALE GENOMIC DNA]</scope>
    <source>
        <strain evidence="6 7">LYH14W</strain>
    </source>
</reference>
<dbReference type="SUPFAM" id="SSF52172">
    <property type="entry name" value="CheY-like"/>
    <property type="match status" value="1"/>
</dbReference>
<gene>
    <name evidence="6" type="ORF">ACG00Y_10835</name>
</gene>
<organism evidence="6 7">
    <name type="scientific">Pelomonas parva</name>
    <dbReference type="NCBI Taxonomy" id="3299032"/>
    <lineage>
        <taxon>Bacteria</taxon>
        <taxon>Pseudomonadati</taxon>
        <taxon>Pseudomonadota</taxon>
        <taxon>Betaproteobacteria</taxon>
        <taxon>Burkholderiales</taxon>
        <taxon>Sphaerotilaceae</taxon>
        <taxon>Roseateles</taxon>
    </lineage>
</organism>
<dbReference type="InterPro" id="IPR029787">
    <property type="entry name" value="Nucleotide_cyclase"/>
</dbReference>